<dbReference type="CDD" id="cd00085">
    <property type="entry name" value="HNHc"/>
    <property type="match status" value="1"/>
</dbReference>
<dbReference type="GO" id="GO:0003676">
    <property type="term" value="F:nucleic acid binding"/>
    <property type="evidence" value="ECO:0007669"/>
    <property type="project" value="InterPro"/>
</dbReference>
<dbReference type="InterPro" id="IPR002711">
    <property type="entry name" value="HNH"/>
</dbReference>
<name>A0AAJ2NNF6_ALKPS</name>
<dbReference type="GO" id="GO:0008270">
    <property type="term" value="F:zinc ion binding"/>
    <property type="evidence" value="ECO:0007669"/>
    <property type="project" value="InterPro"/>
</dbReference>
<keyword evidence="2" id="KW-0378">Hydrolase</keyword>
<dbReference type="GO" id="GO:0004519">
    <property type="term" value="F:endonuclease activity"/>
    <property type="evidence" value="ECO:0007669"/>
    <property type="project" value="UniProtKB-KW"/>
</dbReference>
<dbReference type="RefSeq" id="WP_323466725.1">
    <property type="nucleotide sequence ID" value="NZ_CP144224.1"/>
</dbReference>
<dbReference type="PANTHER" id="PTHR37827">
    <property type="entry name" value="TUDOR DOMAIN-CONTAINING PROTEIN"/>
    <property type="match status" value="1"/>
</dbReference>
<reference evidence="2" key="1">
    <citation type="submission" date="2023-10" db="EMBL/GenBank/DDBJ databases">
        <title>Screening of Alkalihalophilus pseudofirmusBZ-TG-HK211 and Its Alleviation of Salt Stress on Rapeseed Growth.</title>
        <authorList>
            <person name="Zhao B."/>
            <person name="Guo T."/>
        </authorList>
    </citation>
    <scope>NUCLEOTIDE SEQUENCE</scope>
    <source>
        <strain evidence="2">BZ-TG-HK211</strain>
    </source>
</reference>
<dbReference type="AlphaFoldDB" id="A0AAJ2NNF6"/>
<dbReference type="Pfam" id="PF01844">
    <property type="entry name" value="HNH"/>
    <property type="match status" value="1"/>
</dbReference>
<feature type="domain" description="HNH" evidence="1">
    <location>
        <begin position="9"/>
        <end position="49"/>
    </location>
</feature>
<dbReference type="PANTHER" id="PTHR37827:SF1">
    <property type="entry name" value="HNH DOMAIN-CONTAINING PROTEIN"/>
    <property type="match status" value="1"/>
</dbReference>
<sequence length="103" mass="12103">MKKQRVGTCELCERDNVQLTVHHLTPREEGGAHLEKALLCIPCHKQIHALYTNVELAIRLDTIPRLKDDEQIKKYIKWIRKQPSQTLIKTKKSKEKRSKSSRF</sequence>
<gene>
    <name evidence="2" type="ORF">RYX45_10435</name>
</gene>
<dbReference type="Proteomes" id="UP001285636">
    <property type="component" value="Unassembled WGS sequence"/>
</dbReference>
<comment type="caution">
    <text evidence="2">The sequence shown here is derived from an EMBL/GenBank/DDBJ whole genome shotgun (WGS) entry which is preliminary data.</text>
</comment>
<evidence type="ECO:0000313" key="2">
    <source>
        <dbReference type="EMBL" id="MDV2885594.1"/>
    </source>
</evidence>
<proteinExistence type="predicted"/>
<accession>A0AAJ2NNF6</accession>
<protein>
    <submittedName>
        <fullName evidence="2">HNH endonuclease signature motif containing protein</fullName>
    </submittedName>
</protein>
<evidence type="ECO:0000313" key="3">
    <source>
        <dbReference type="Proteomes" id="UP001285636"/>
    </source>
</evidence>
<dbReference type="InterPro" id="IPR003615">
    <property type="entry name" value="HNH_nuc"/>
</dbReference>
<keyword evidence="2" id="KW-0540">Nuclease</keyword>
<dbReference type="EMBL" id="JAWJAY010000002">
    <property type="protein sequence ID" value="MDV2885594.1"/>
    <property type="molecule type" value="Genomic_DNA"/>
</dbReference>
<organism evidence="2 3">
    <name type="scientific">Alkalihalophilus pseudofirmus</name>
    <name type="common">Bacillus pseudofirmus</name>
    <dbReference type="NCBI Taxonomy" id="79885"/>
    <lineage>
        <taxon>Bacteria</taxon>
        <taxon>Bacillati</taxon>
        <taxon>Bacillota</taxon>
        <taxon>Bacilli</taxon>
        <taxon>Bacillales</taxon>
        <taxon>Bacillaceae</taxon>
        <taxon>Alkalihalophilus</taxon>
    </lineage>
</organism>
<keyword evidence="2" id="KW-0255">Endonuclease</keyword>
<evidence type="ECO:0000259" key="1">
    <source>
        <dbReference type="Pfam" id="PF01844"/>
    </source>
</evidence>